<dbReference type="InterPro" id="IPR007219">
    <property type="entry name" value="XnlR_reg_dom"/>
</dbReference>
<comment type="caution">
    <text evidence="5">The sequence shown here is derived from an EMBL/GenBank/DDBJ whole genome shotgun (WGS) entry which is preliminary data.</text>
</comment>
<dbReference type="SMART" id="SM00906">
    <property type="entry name" value="Fungal_trans"/>
    <property type="match status" value="1"/>
</dbReference>
<dbReference type="GO" id="GO:0003677">
    <property type="term" value="F:DNA binding"/>
    <property type="evidence" value="ECO:0007669"/>
    <property type="project" value="InterPro"/>
</dbReference>
<evidence type="ECO:0000256" key="1">
    <source>
        <dbReference type="ARBA" id="ARBA00023015"/>
    </source>
</evidence>
<dbReference type="GO" id="GO:0006351">
    <property type="term" value="P:DNA-templated transcription"/>
    <property type="evidence" value="ECO:0007669"/>
    <property type="project" value="InterPro"/>
</dbReference>
<evidence type="ECO:0000313" key="6">
    <source>
        <dbReference type="Proteomes" id="UP001271007"/>
    </source>
</evidence>
<evidence type="ECO:0000259" key="4">
    <source>
        <dbReference type="SMART" id="SM00906"/>
    </source>
</evidence>
<dbReference type="AlphaFoldDB" id="A0AAJ0G8Y4"/>
<evidence type="ECO:0000256" key="2">
    <source>
        <dbReference type="ARBA" id="ARBA00023163"/>
    </source>
</evidence>
<proteinExistence type="predicted"/>
<keyword evidence="2" id="KW-0804">Transcription</keyword>
<keyword evidence="6" id="KW-1185">Reference proteome</keyword>
<name>A0AAJ0G8Y4_9PEZI</name>
<dbReference type="PANTHER" id="PTHR47840">
    <property type="entry name" value="ZN(II)2CYS6 TRANSCRIPTION FACTOR (EUROFUNG)-RELATED"/>
    <property type="match status" value="1"/>
</dbReference>
<evidence type="ECO:0000256" key="3">
    <source>
        <dbReference type="ARBA" id="ARBA00023242"/>
    </source>
</evidence>
<organism evidence="5 6">
    <name type="scientific">Extremus antarcticus</name>
    <dbReference type="NCBI Taxonomy" id="702011"/>
    <lineage>
        <taxon>Eukaryota</taxon>
        <taxon>Fungi</taxon>
        <taxon>Dikarya</taxon>
        <taxon>Ascomycota</taxon>
        <taxon>Pezizomycotina</taxon>
        <taxon>Dothideomycetes</taxon>
        <taxon>Dothideomycetidae</taxon>
        <taxon>Mycosphaerellales</taxon>
        <taxon>Extremaceae</taxon>
        <taxon>Extremus</taxon>
    </lineage>
</organism>
<protein>
    <recommendedName>
        <fullName evidence="4">Xylanolytic transcriptional activator regulatory domain-containing protein</fullName>
    </recommendedName>
</protein>
<dbReference type="Proteomes" id="UP001271007">
    <property type="component" value="Unassembled WGS sequence"/>
</dbReference>
<accession>A0AAJ0G8Y4</accession>
<dbReference type="CDD" id="cd12148">
    <property type="entry name" value="fungal_TF_MHR"/>
    <property type="match status" value="1"/>
</dbReference>
<keyword evidence="3" id="KW-0539">Nucleus</keyword>
<reference evidence="5" key="1">
    <citation type="submission" date="2023-04" db="EMBL/GenBank/DDBJ databases">
        <title>Black Yeasts Isolated from many extreme environments.</title>
        <authorList>
            <person name="Coleine C."/>
            <person name="Stajich J.E."/>
            <person name="Selbmann L."/>
        </authorList>
    </citation>
    <scope>NUCLEOTIDE SEQUENCE</scope>
    <source>
        <strain evidence="5">CCFEE 5312</strain>
    </source>
</reference>
<gene>
    <name evidence="5" type="ORF">LTR09_012825</name>
</gene>
<dbReference type="PANTHER" id="PTHR47840:SF1">
    <property type="entry name" value="ZN(II)2CYS6 TRANSCRIPTION FACTOR (EUROFUNG)"/>
    <property type="match status" value="1"/>
</dbReference>
<dbReference type="EMBL" id="JAWDJX010000186">
    <property type="protein sequence ID" value="KAK3045605.1"/>
    <property type="molecule type" value="Genomic_DNA"/>
</dbReference>
<keyword evidence="1" id="KW-0805">Transcription regulation</keyword>
<evidence type="ECO:0000313" key="5">
    <source>
        <dbReference type="EMBL" id="KAK3045605.1"/>
    </source>
</evidence>
<sequence>MWRNVFPEDLAPLSAGPEGLKVRSVRDFIYRSLNADNGATVIKVILCLAVHLQQLPRDFDFPECTLQASPEALQTYYMRFVESFIDRDDGFVGTVEGVESLMLQAEFYVNLGKPKKIWSILRRAVNCAQLLGLHHPAQVTRRRALWSQIWQSDRELSLVLGLPYAVSEMFLAPLNTLPDQPEEKFLVQLGIISGHIIERDQHHGQARYHTTSNIDLELDECKDLMAEEWWKTNPGPHLSDDILFAMSVMKMKYHNTRKLLHLPSMLKSYEDPRYDFSRVTCLESAREMIRIYRTMRDEARPLLKMCDMMDFQAFTATMVLVVGILGHSQLSVHYRPQQDASDWDTVNSIIQDFKRVSRTMVCCVAEQAAHLLEDFYFHHHSHTIAAQTVYEATIPYFGKFRIVRNQGVVPDATSKNVIVEPTMQSFDAMVDPLVDFDAYYQTLPGTLQPWQDLDADGIFDLGLGDDWSWLPQGAEMQ</sequence>
<dbReference type="GO" id="GO:0008270">
    <property type="term" value="F:zinc ion binding"/>
    <property type="evidence" value="ECO:0007669"/>
    <property type="project" value="InterPro"/>
</dbReference>
<feature type="domain" description="Xylanolytic transcriptional activator regulatory" evidence="4">
    <location>
        <begin position="117"/>
        <end position="183"/>
    </location>
</feature>